<organism evidence="2">
    <name type="scientific">Tanacetum cinerariifolium</name>
    <name type="common">Dalmatian daisy</name>
    <name type="synonym">Chrysanthemum cinerariifolium</name>
    <dbReference type="NCBI Taxonomy" id="118510"/>
    <lineage>
        <taxon>Eukaryota</taxon>
        <taxon>Viridiplantae</taxon>
        <taxon>Streptophyta</taxon>
        <taxon>Embryophyta</taxon>
        <taxon>Tracheophyta</taxon>
        <taxon>Spermatophyta</taxon>
        <taxon>Magnoliopsida</taxon>
        <taxon>eudicotyledons</taxon>
        <taxon>Gunneridae</taxon>
        <taxon>Pentapetalae</taxon>
        <taxon>asterids</taxon>
        <taxon>campanulids</taxon>
        <taxon>Asterales</taxon>
        <taxon>Asteraceae</taxon>
        <taxon>Asteroideae</taxon>
        <taxon>Anthemideae</taxon>
        <taxon>Anthemidinae</taxon>
        <taxon>Tanacetum</taxon>
    </lineage>
</organism>
<comment type="caution">
    <text evidence="2">The sequence shown here is derived from an EMBL/GenBank/DDBJ whole genome shotgun (WGS) entry which is preliminary data.</text>
</comment>
<dbReference type="EMBL" id="BKCJ011210447">
    <property type="protein sequence ID" value="GFD04252.1"/>
    <property type="molecule type" value="Genomic_DNA"/>
</dbReference>
<evidence type="ECO:0000256" key="1">
    <source>
        <dbReference type="SAM" id="MobiDB-lite"/>
    </source>
</evidence>
<evidence type="ECO:0000313" key="2">
    <source>
        <dbReference type="EMBL" id="GFD04252.1"/>
    </source>
</evidence>
<accession>A0A699T1D2</accession>
<sequence>MYEEKSIRVLINSSKSFNDLSVEMKRSRQDKDKDEGPSAGSEQGLKKRKTSKDAEPIT</sequence>
<feature type="compositionally biased region" description="Basic and acidic residues" evidence="1">
    <location>
        <begin position="22"/>
        <end position="36"/>
    </location>
</feature>
<feature type="non-terminal residue" evidence="2">
    <location>
        <position position="58"/>
    </location>
</feature>
<gene>
    <name evidence="2" type="ORF">Tci_876221</name>
</gene>
<name>A0A699T1D2_TANCI</name>
<feature type="region of interest" description="Disordered" evidence="1">
    <location>
        <begin position="13"/>
        <end position="58"/>
    </location>
</feature>
<proteinExistence type="predicted"/>
<dbReference type="AlphaFoldDB" id="A0A699T1D2"/>
<reference evidence="2" key="1">
    <citation type="journal article" date="2019" name="Sci. Rep.">
        <title>Draft genome of Tanacetum cinerariifolium, the natural source of mosquito coil.</title>
        <authorList>
            <person name="Yamashiro T."/>
            <person name="Shiraishi A."/>
            <person name="Satake H."/>
            <person name="Nakayama K."/>
        </authorList>
    </citation>
    <scope>NUCLEOTIDE SEQUENCE</scope>
</reference>
<protein>
    <submittedName>
        <fullName evidence="2">Uncharacterized protein</fullName>
    </submittedName>
</protein>